<dbReference type="Pfam" id="PF13432">
    <property type="entry name" value="TPR_16"/>
    <property type="match status" value="1"/>
</dbReference>
<evidence type="ECO:0000256" key="5">
    <source>
        <dbReference type="SAM" id="Phobius"/>
    </source>
</evidence>
<dbReference type="SUPFAM" id="SSF48452">
    <property type="entry name" value="TPR-like"/>
    <property type="match status" value="1"/>
</dbReference>
<dbReference type="EMBL" id="JBGBZN010000002">
    <property type="protein sequence ID" value="MEY9472847.1"/>
    <property type="molecule type" value="Genomic_DNA"/>
</dbReference>
<keyword evidence="1" id="KW-0677">Repeat</keyword>
<feature type="transmembrane region" description="Helical" evidence="5">
    <location>
        <begin position="234"/>
        <end position="252"/>
    </location>
</feature>
<evidence type="ECO:0000256" key="1">
    <source>
        <dbReference type="ARBA" id="ARBA00022737"/>
    </source>
</evidence>
<feature type="repeat" description="TPR" evidence="3">
    <location>
        <begin position="135"/>
        <end position="168"/>
    </location>
</feature>
<organism evidence="7 8">
    <name type="scientific">Bradyrhizobium yuanmingense</name>
    <dbReference type="NCBI Taxonomy" id="108015"/>
    <lineage>
        <taxon>Bacteria</taxon>
        <taxon>Pseudomonadati</taxon>
        <taxon>Pseudomonadota</taxon>
        <taxon>Alphaproteobacteria</taxon>
        <taxon>Hyphomicrobiales</taxon>
        <taxon>Nitrobacteraceae</taxon>
        <taxon>Bradyrhizobium</taxon>
    </lineage>
</organism>
<keyword evidence="8" id="KW-1185">Reference proteome</keyword>
<dbReference type="PROSITE" id="PS50293">
    <property type="entry name" value="TPR_REGION"/>
    <property type="match status" value="1"/>
</dbReference>
<keyword evidence="2 3" id="KW-0802">TPR repeat</keyword>
<dbReference type="RefSeq" id="WP_050991854.1">
    <property type="nucleotide sequence ID" value="NZ_JBGBYD010000002.1"/>
</dbReference>
<feature type="coiled-coil region" evidence="4">
    <location>
        <begin position="268"/>
        <end position="295"/>
    </location>
</feature>
<evidence type="ECO:0000256" key="3">
    <source>
        <dbReference type="PROSITE-ProRule" id="PRU00339"/>
    </source>
</evidence>
<dbReference type="InterPro" id="IPR011990">
    <property type="entry name" value="TPR-like_helical_dom_sf"/>
</dbReference>
<dbReference type="InterPro" id="IPR050498">
    <property type="entry name" value="Ycf3"/>
</dbReference>
<keyword evidence="4" id="KW-0175">Coiled coil</keyword>
<accession>A0ABV4GLL4</accession>
<feature type="signal peptide" evidence="6">
    <location>
        <begin position="1"/>
        <end position="25"/>
    </location>
</feature>
<protein>
    <submittedName>
        <fullName evidence="7">Tetratricopeptide (TPR) repeat protein</fullName>
    </submittedName>
</protein>
<proteinExistence type="predicted"/>
<dbReference type="InterPro" id="IPR019734">
    <property type="entry name" value="TPR_rpt"/>
</dbReference>
<dbReference type="Proteomes" id="UP001565474">
    <property type="component" value="Unassembled WGS sequence"/>
</dbReference>
<dbReference type="PANTHER" id="PTHR44858:SF1">
    <property type="entry name" value="UDP-N-ACETYLGLUCOSAMINE--PEPTIDE N-ACETYLGLUCOSAMINYLTRANSFERASE SPINDLY-RELATED"/>
    <property type="match status" value="1"/>
</dbReference>
<name>A0ABV4GLL4_9BRAD</name>
<dbReference type="PROSITE" id="PS50005">
    <property type="entry name" value="TPR"/>
    <property type="match status" value="2"/>
</dbReference>
<evidence type="ECO:0000256" key="6">
    <source>
        <dbReference type="SAM" id="SignalP"/>
    </source>
</evidence>
<evidence type="ECO:0000313" key="7">
    <source>
        <dbReference type="EMBL" id="MEY9472847.1"/>
    </source>
</evidence>
<keyword evidence="5" id="KW-1133">Transmembrane helix</keyword>
<gene>
    <name evidence="7" type="ORF">ABH992_005246</name>
</gene>
<comment type="caution">
    <text evidence="7">The sequence shown here is derived from an EMBL/GenBank/DDBJ whole genome shotgun (WGS) entry which is preliminary data.</text>
</comment>
<dbReference type="SMART" id="SM00028">
    <property type="entry name" value="TPR"/>
    <property type="match status" value="3"/>
</dbReference>
<evidence type="ECO:0000256" key="4">
    <source>
        <dbReference type="SAM" id="Coils"/>
    </source>
</evidence>
<dbReference type="Pfam" id="PF13414">
    <property type="entry name" value="TPR_11"/>
    <property type="match status" value="1"/>
</dbReference>
<keyword evidence="6" id="KW-0732">Signal</keyword>
<feature type="chain" id="PRO_5046869304" evidence="6">
    <location>
        <begin position="26"/>
        <end position="298"/>
    </location>
</feature>
<dbReference type="PANTHER" id="PTHR44858">
    <property type="entry name" value="TETRATRICOPEPTIDE REPEAT PROTEIN 6"/>
    <property type="match status" value="1"/>
</dbReference>
<evidence type="ECO:0000256" key="2">
    <source>
        <dbReference type="ARBA" id="ARBA00022803"/>
    </source>
</evidence>
<reference evidence="7 8" key="1">
    <citation type="submission" date="2024-07" db="EMBL/GenBank/DDBJ databases">
        <title>Genomic Encyclopedia of Type Strains, Phase V (KMG-V): Genome sequencing to study the core and pangenomes of soil and plant-associated prokaryotes.</title>
        <authorList>
            <person name="Whitman W."/>
        </authorList>
    </citation>
    <scope>NUCLEOTIDE SEQUENCE [LARGE SCALE GENOMIC DNA]</scope>
    <source>
        <strain evidence="7 8">USDA 222</strain>
    </source>
</reference>
<sequence>MRSGFSARIWLVALAVAVVSRPATADDRQACLEGSKAASAETIAACTRAIQSGDYNDQDLANLYHARGYSWSWTSFSDRDDRALADFTAAIRANPKSGGSLLNRSHIYNQRRDYDRAIADVNQAFEAGLSDYGKRVGYGERGHAYHGKGDNDRAIADFTASIQLNANDGFAIMARGSAYFAKGDYDRAIADYNRVIALDPEYAREYSARSGRAIAYLLKGNFRRAFADVDQGQALSWLATIVFLAALVWLCCRGGARAFGWRSGRTIIEMCEQQLVDLRHTNAALEKIAAAVEKRSSG</sequence>
<dbReference type="Gene3D" id="1.25.40.10">
    <property type="entry name" value="Tetratricopeptide repeat domain"/>
    <property type="match status" value="2"/>
</dbReference>
<feature type="repeat" description="TPR" evidence="3">
    <location>
        <begin position="169"/>
        <end position="202"/>
    </location>
</feature>
<evidence type="ECO:0000313" key="8">
    <source>
        <dbReference type="Proteomes" id="UP001565474"/>
    </source>
</evidence>
<keyword evidence="5" id="KW-0812">Transmembrane</keyword>
<dbReference type="Pfam" id="PF13181">
    <property type="entry name" value="TPR_8"/>
    <property type="match status" value="1"/>
</dbReference>
<keyword evidence="5" id="KW-0472">Membrane</keyword>